<evidence type="ECO:0008006" key="3">
    <source>
        <dbReference type="Google" id="ProtNLM"/>
    </source>
</evidence>
<dbReference type="InterPro" id="IPR012545">
    <property type="entry name" value="DUF1697"/>
</dbReference>
<gene>
    <name evidence="1" type="ORF">GOARA_068_01020</name>
</gene>
<evidence type="ECO:0000313" key="2">
    <source>
        <dbReference type="Proteomes" id="UP000035088"/>
    </source>
</evidence>
<organism evidence="1 2">
    <name type="scientific">Gordonia araii NBRC 100433</name>
    <dbReference type="NCBI Taxonomy" id="1073574"/>
    <lineage>
        <taxon>Bacteria</taxon>
        <taxon>Bacillati</taxon>
        <taxon>Actinomycetota</taxon>
        <taxon>Actinomycetes</taxon>
        <taxon>Mycobacteriales</taxon>
        <taxon>Gordoniaceae</taxon>
        <taxon>Gordonia</taxon>
    </lineage>
</organism>
<proteinExistence type="predicted"/>
<dbReference type="RefSeq" id="WP_007323516.1">
    <property type="nucleotide sequence ID" value="NZ_BAEE01000068.1"/>
</dbReference>
<dbReference type="Gene3D" id="3.30.70.1280">
    <property type="entry name" value="SP0830-like domains"/>
    <property type="match status" value="1"/>
</dbReference>
<evidence type="ECO:0000313" key="1">
    <source>
        <dbReference type="EMBL" id="GAB11441.1"/>
    </source>
</evidence>
<dbReference type="SUPFAM" id="SSF160379">
    <property type="entry name" value="SP0830-like"/>
    <property type="match status" value="1"/>
</dbReference>
<reference evidence="1 2" key="1">
    <citation type="submission" date="2011-11" db="EMBL/GenBank/DDBJ databases">
        <title>Whole genome shotgun sequence of Gordonia araii NBRC 100433.</title>
        <authorList>
            <person name="Yoshida Y."/>
            <person name="Hosoyama A."/>
            <person name="Tsuchikane K."/>
            <person name="Katsumata H."/>
            <person name="Yamazaki S."/>
            <person name="Fujita N."/>
        </authorList>
    </citation>
    <scope>NUCLEOTIDE SEQUENCE [LARGE SCALE GENOMIC DNA]</scope>
    <source>
        <strain evidence="1 2">NBRC 100433</strain>
    </source>
</reference>
<accession>G7H6G6</accession>
<comment type="caution">
    <text evidence="1">The sequence shown here is derived from an EMBL/GenBank/DDBJ whole genome shotgun (WGS) entry which is preliminary data.</text>
</comment>
<keyword evidence="2" id="KW-1185">Reference proteome</keyword>
<dbReference type="AlphaFoldDB" id="G7H6G6"/>
<dbReference type="Pfam" id="PF08002">
    <property type="entry name" value="DUF1697"/>
    <property type="match status" value="1"/>
</dbReference>
<dbReference type="EMBL" id="BAEE01000068">
    <property type="protein sequence ID" value="GAB11441.1"/>
    <property type="molecule type" value="Genomic_DNA"/>
</dbReference>
<dbReference type="Proteomes" id="UP000035088">
    <property type="component" value="Unassembled WGS sequence"/>
</dbReference>
<name>G7H6G6_9ACTN</name>
<dbReference type="OrthoDB" id="9806494at2"/>
<dbReference type="PIRSF" id="PIRSF008502">
    <property type="entry name" value="UCP008502"/>
    <property type="match status" value="1"/>
</dbReference>
<dbReference type="STRING" id="1073574.GOARA_068_01020"/>
<protein>
    <recommendedName>
        <fullName evidence="3">DUF1697 domain-containing protein</fullName>
    </recommendedName>
</protein>
<dbReference type="PANTHER" id="PTHR36439">
    <property type="entry name" value="BLL4334 PROTEIN"/>
    <property type="match status" value="1"/>
</dbReference>
<sequence length="177" mass="18801">MSERVGLIRAVNVGGAKLPMARLRDIAESLGAVEVSTYIASGNLLYTPPGEPAEFDAALEREIEAEFGYYREVISRTPDELAAALAAHPFEVVEPKFSYVYPLTGVPTPDDADALAERAAATEHVAVIGADLHIRYDDGAAGTKLTPAVIKRTLGHTGTGRNLNTVAKLIELARTGS</sequence>
<dbReference type="PANTHER" id="PTHR36439:SF1">
    <property type="entry name" value="DUF1697 DOMAIN-CONTAINING PROTEIN"/>
    <property type="match status" value="1"/>
</dbReference>